<feature type="signal peptide" evidence="1">
    <location>
        <begin position="1"/>
        <end position="25"/>
    </location>
</feature>
<evidence type="ECO:0000313" key="2">
    <source>
        <dbReference type="EMBL" id="GAA0746646.1"/>
    </source>
</evidence>
<feature type="chain" id="PRO_5046691841" description="Exo-alpha-sialidase" evidence="1">
    <location>
        <begin position="26"/>
        <end position="443"/>
    </location>
</feature>
<evidence type="ECO:0000313" key="3">
    <source>
        <dbReference type="Proteomes" id="UP001500279"/>
    </source>
</evidence>
<comment type="caution">
    <text evidence="2">The sequence shown here is derived from an EMBL/GenBank/DDBJ whole genome shotgun (WGS) entry which is preliminary data.</text>
</comment>
<protein>
    <recommendedName>
        <fullName evidence="4">Exo-alpha-sialidase</fullName>
    </recommendedName>
</protein>
<keyword evidence="1" id="KW-0732">Signal</keyword>
<keyword evidence="3" id="KW-1185">Reference proteome</keyword>
<reference evidence="2 3" key="1">
    <citation type="journal article" date="2019" name="Int. J. Syst. Evol. Microbiol.">
        <title>The Global Catalogue of Microorganisms (GCM) 10K type strain sequencing project: providing services to taxonomists for standard genome sequencing and annotation.</title>
        <authorList>
            <consortium name="The Broad Institute Genomics Platform"/>
            <consortium name="The Broad Institute Genome Sequencing Center for Infectious Disease"/>
            <person name="Wu L."/>
            <person name="Ma J."/>
        </authorList>
    </citation>
    <scope>NUCLEOTIDE SEQUENCE [LARGE SCALE GENOMIC DNA]</scope>
    <source>
        <strain evidence="2 3">JCM 15503</strain>
    </source>
</reference>
<dbReference type="RefSeq" id="WP_170200825.1">
    <property type="nucleotide sequence ID" value="NZ_BAAAEW010000006.1"/>
</dbReference>
<name>A0ABN1JU08_9BURK</name>
<organism evidence="2 3">
    <name type="scientific">Ideonella azotifigens</name>
    <dbReference type="NCBI Taxonomy" id="513160"/>
    <lineage>
        <taxon>Bacteria</taxon>
        <taxon>Pseudomonadati</taxon>
        <taxon>Pseudomonadota</taxon>
        <taxon>Betaproteobacteria</taxon>
        <taxon>Burkholderiales</taxon>
        <taxon>Sphaerotilaceae</taxon>
        <taxon>Ideonella</taxon>
    </lineage>
</organism>
<evidence type="ECO:0008006" key="4">
    <source>
        <dbReference type="Google" id="ProtNLM"/>
    </source>
</evidence>
<evidence type="ECO:0000256" key="1">
    <source>
        <dbReference type="SAM" id="SignalP"/>
    </source>
</evidence>
<accession>A0ABN1JU08</accession>
<gene>
    <name evidence="2" type="ORF">GCM10009107_14410</name>
</gene>
<dbReference type="EMBL" id="BAAAEW010000006">
    <property type="protein sequence ID" value="GAA0746646.1"/>
    <property type="molecule type" value="Genomic_DNA"/>
</dbReference>
<sequence>MRSIPFMLSAAVLAAGALFLPAAQATVVAVPGDQTNLSSKADKMISFRHQKHSWVTADQQFQLLYNTGSTAGDALQLSTSPDGVTWTKKLTLANSDENSSADGSLNGGLLSVVYSTANKGINFAPLKYDPSTQSWKIKGPGQVVRDGKDKLKGKPAYVPSLVEDQSGNFWVVFLEQTVKSGQSSGPAVLRLYYRAKDASTWSDTGLAFHQAADRPYDAPKLSARLVRTPDSIGMVIADGADIWWAQRPADAAWNGNWQASQMLIQGTPDSEADVDPYASHFSTTTDDQGNIHLVYADAKTPYYRRFNALVSEGGPAWSQNSIAFSDTPLDTGYPEVSYLGGSSIAVVFNAHVEGKVSNLRVYQSASRGSSLQSFKCTHLLTHEPAPDGNQVQYQHMRNEMPAVAPAAGVPVLLQYQVPKNGAWNYKALNYSFPASTTPGCTAQ</sequence>
<dbReference type="Proteomes" id="UP001500279">
    <property type="component" value="Unassembled WGS sequence"/>
</dbReference>
<proteinExistence type="predicted"/>